<accession>A0A382VYK0</accession>
<protein>
    <submittedName>
        <fullName evidence="1">Uncharacterized protein</fullName>
    </submittedName>
</protein>
<dbReference type="AlphaFoldDB" id="A0A382VYK0"/>
<dbReference type="EMBL" id="UINC01155219">
    <property type="protein sequence ID" value="SVD50948.1"/>
    <property type="molecule type" value="Genomic_DNA"/>
</dbReference>
<reference evidence="1" key="1">
    <citation type="submission" date="2018-05" db="EMBL/GenBank/DDBJ databases">
        <authorList>
            <person name="Lanie J.A."/>
            <person name="Ng W.-L."/>
            <person name="Kazmierczak K.M."/>
            <person name="Andrzejewski T.M."/>
            <person name="Davidsen T.M."/>
            <person name="Wayne K.J."/>
            <person name="Tettelin H."/>
            <person name="Glass J.I."/>
            <person name="Rusch D."/>
            <person name="Podicherti R."/>
            <person name="Tsui H.-C.T."/>
            <person name="Winkler M.E."/>
        </authorList>
    </citation>
    <scope>NUCLEOTIDE SEQUENCE</scope>
</reference>
<proteinExistence type="predicted"/>
<sequence length="35" mass="3537">GVGMVGGVKALYAVLLALVLGVGCGEEESPRPFFT</sequence>
<feature type="non-terminal residue" evidence="1">
    <location>
        <position position="1"/>
    </location>
</feature>
<name>A0A382VYK0_9ZZZZ</name>
<evidence type="ECO:0000313" key="1">
    <source>
        <dbReference type="EMBL" id="SVD50948.1"/>
    </source>
</evidence>
<organism evidence="1">
    <name type="scientific">marine metagenome</name>
    <dbReference type="NCBI Taxonomy" id="408172"/>
    <lineage>
        <taxon>unclassified sequences</taxon>
        <taxon>metagenomes</taxon>
        <taxon>ecological metagenomes</taxon>
    </lineage>
</organism>
<gene>
    <name evidence="1" type="ORF">METZ01_LOCUS403802</name>
</gene>